<dbReference type="Proteomes" id="UP001373159">
    <property type="component" value="Unassembled WGS sequence"/>
</dbReference>
<accession>A0ABU8ZMB4</accession>
<name>A0ABU8ZMB4_9BIFI</name>
<evidence type="ECO:0008006" key="3">
    <source>
        <dbReference type="Google" id="ProtNLM"/>
    </source>
</evidence>
<comment type="caution">
    <text evidence="1">The sequence shown here is derived from an EMBL/GenBank/DDBJ whole genome shotgun (WGS) entry which is preliminary data.</text>
</comment>
<evidence type="ECO:0000313" key="1">
    <source>
        <dbReference type="EMBL" id="MEK0306385.1"/>
    </source>
</evidence>
<evidence type="ECO:0000313" key="2">
    <source>
        <dbReference type="Proteomes" id="UP001373159"/>
    </source>
</evidence>
<keyword evidence="2" id="KW-1185">Reference proteome</keyword>
<dbReference type="Gene3D" id="1.10.10.2910">
    <property type="match status" value="1"/>
</dbReference>
<reference evidence="1 2" key="1">
    <citation type="submission" date="2024-02" db="EMBL/GenBank/DDBJ databases">
        <title>Bifidobacterium honeyensis sp. nov., isolated from the comb honey.</title>
        <authorList>
            <person name="Liu W."/>
            <person name="Li Y."/>
        </authorList>
    </citation>
    <scope>NUCLEOTIDE SEQUENCE [LARGE SCALE GENOMIC DNA]</scope>
    <source>
        <strain evidence="1 2">IMAU50988</strain>
    </source>
</reference>
<protein>
    <recommendedName>
        <fullName evidence="3">IrrE N-terminal-like domain-containing protein</fullName>
    </recommendedName>
</protein>
<dbReference type="EMBL" id="JBANBB010000001">
    <property type="protein sequence ID" value="MEK0306385.1"/>
    <property type="molecule type" value="Genomic_DNA"/>
</dbReference>
<sequence>MDAEGPRSLAGLSSKMTYGQMRRFADRLDLTVASALLPRGKTGFYDEATRTILIDRRLIYCQKRCTLVHELIHWSHADSTHEGVFGSRAESRAKRETALTLISLPEYEMAERLYEGEPYQIACELDVTLQVVLDYQRMLDDAKQPKQGGKSAFALR</sequence>
<proteinExistence type="predicted"/>
<gene>
    <name evidence="1" type="ORF">V8P97_02730</name>
</gene>
<organism evidence="1 2">
    <name type="scientific">Bifidobacterium favimelis</name>
    <dbReference type="NCBI Taxonomy" id="3122979"/>
    <lineage>
        <taxon>Bacteria</taxon>
        <taxon>Bacillati</taxon>
        <taxon>Actinomycetota</taxon>
        <taxon>Actinomycetes</taxon>
        <taxon>Bifidobacteriales</taxon>
        <taxon>Bifidobacteriaceae</taxon>
        <taxon>Bifidobacterium</taxon>
    </lineage>
</organism>
<dbReference type="RefSeq" id="WP_340468900.1">
    <property type="nucleotide sequence ID" value="NZ_JBANBB010000001.1"/>
</dbReference>